<dbReference type="EMBL" id="LAXJ01000007">
    <property type="protein sequence ID" value="KRS13084.1"/>
    <property type="molecule type" value="Genomic_DNA"/>
</dbReference>
<evidence type="ECO:0000313" key="1">
    <source>
        <dbReference type="EMBL" id="KRS13084.1"/>
    </source>
</evidence>
<gene>
    <name evidence="1" type="ORF">XM53_07990</name>
</gene>
<organism evidence="1 2">
    <name type="scientific">Roseovarius atlanticus</name>
    <dbReference type="NCBI Taxonomy" id="1641875"/>
    <lineage>
        <taxon>Bacteria</taxon>
        <taxon>Pseudomonadati</taxon>
        <taxon>Pseudomonadota</taxon>
        <taxon>Alphaproteobacteria</taxon>
        <taxon>Rhodobacterales</taxon>
        <taxon>Roseobacteraceae</taxon>
        <taxon>Roseovarius</taxon>
    </lineage>
</organism>
<keyword evidence="2" id="KW-1185">Reference proteome</keyword>
<dbReference type="PATRIC" id="fig|1641875.4.peg.3999"/>
<reference evidence="1 2" key="1">
    <citation type="submission" date="2015-04" db="EMBL/GenBank/DDBJ databases">
        <title>The draft genome sequence of Roseovarius sp.R12b.</title>
        <authorList>
            <person name="Li G."/>
            <person name="Lai Q."/>
            <person name="Shao Z."/>
            <person name="Yan P."/>
        </authorList>
    </citation>
    <scope>NUCLEOTIDE SEQUENCE [LARGE SCALE GENOMIC DNA]</scope>
    <source>
        <strain evidence="1 2">R12B</strain>
    </source>
</reference>
<name>A0A0T5NW79_9RHOB</name>
<sequence length="110" mass="11434">MAAVAALAAGPLAAGELATDDEITAAISGNTVQGDMSDGTAYTEFYDTDGTIRGADYTGKWNVSDDQMCFDYGEGENCWGVALDGENVSWMNGDTADGTGTILEGNPNEY</sequence>
<dbReference type="Proteomes" id="UP000051295">
    <property type="component" value="Unassembled WGS sequence"/>
</dbReference>
<comment type="caution">
    <text evidence="1">The sequence shown here is derived from an EMBL/GenBank/DDBJ whole genome shotgun (WGS) entry which is preliminary data.</text>
</comment>
<accession>A0A0T5NW79</accession>
<evidence type="ECO:0000313" key="2">
    <source>
        <dbReference type="Proteomes" id="UP000051295"/>
    </source>
</evidence>
<dbReference type="AlphaFoldDB" id="A0A0T5NW79"/>
<protein>
    <submittedName>
        <fullName evidence="1">Uncharacterized protein</fullName>
    </submittedName>
</protein>
<proteinExistence type="predicted"/>